<comment type="caution">
    <text evidence="1">The sequence shown here is derived from an EMBL/GenBank/DDBJ whole genome shotgun (WGS) entry which is preliminary data.</text>
</comment>
<gene>
    <name evidence="1" type="ORF">O3W52_23660</name>
</gene>
<organism evidence="1 2">
    <name type="scientific">Sinorhizobium psoraleae</name>
    <dbReference type="NCBI Taxonomy" id="520838"/>
    <lineage>
        <taxon>Bacteria</taxon>
        <taxon>Pseudomonadati</taxon>
        <taxon>Pseudomonadota</taxon>
        <taxon>Alphaproteobacteria</taxon>
        <taxon>Hyphomicrobiales</taxon>
        <taxon>Rhizobiaceae</taxon>
        <taxon>Sinorhizobium/Ensifer group</taxon>
        <taxon>Sinorhizobium</taxon>
    </lineage>
</organism>
<evidence type="ECO:0000313" key="1">
    <source>
        <dbReference type="EMBL" id="MCZ4092953.1"/>
    </source>
</evidence>
<dbReference type="Proteomes" id="UP001079430">
    <property type="component" value="Unassembled WGS sequence"/>
</dbReference>
<accession>A0ABT4KM82</accession>
<name>A0ABT4KM82_9HYPH</name>
<keyword evidence="2" id="KW-1185">Reference proteome</keyword>
<dbReference type="EMBL" id="JAPVOI010000004">
    <property type="protein sequence ID" value="MCZ4092953.1"/>
    <property type="molecule type" value="Genomic_DNA"/>
</dbReference>
<sequence>MARVIVISMAGEEGLWVVDLDAGSVVPLDPPKAGGLNTVTDLRASGTIVTKGVDMAVVVTSAEAAFAGHYDG</sequence>
<proteinExistence type="predicted"/>
<protein>
    <submittedName>
        <fullName evidence="1">Uncharacterized protein</fullName>
    </submittedName>
</protein>
<reference evidence="1" key="1">
    <citation type="submission" date="2022-10" db="EMBL/GenBank/DDBJ databases">
        <title>Whole genome sequencing of three plant growth promoting bacteria isolated from Vachellia tortilis subsp. raddiana in Morocco.</title>
        <authorList>
            <person name="Hnini M."/>
            <person name="Zouagui R."/>
            <person name="Zouagui H."/>
            <person name="Chemao Elfihri M.-W."/>
            <person name="Ibrahimi A."/>
            <person name="Sbabou L."/>
            <person name="Aurag J."/>
        </authorList>
    </citation>
    <scope>NUCLEOTIDE SEQUENCE</scope>
    <source>
        <strain evidence="1">LMR678</strain>
    </source>
</reference>
<dbReference type="RefSeq" id="WP_269283939.1">
    <property type="nucleotide sequence ID" value="NZ_JAPVOI010000004.1"/>
</dbReference>
<evidence type="ECO:0000313" key="2">
    <source>
        <dbReference type="Proteomes" id="UP001079430"/>
    </source>
</evidence>